<keyword evidence="1" id="KW-0472">Membrane</keyword>
<keyword evidence="3" id="KW-1185">Reference proteome</keyword>
<comment type="caution">
    <text evidence="2">The sequence shown here is derived from an EMBL/GenBank/DDBJ whole genome shotgun (WGS) entry which is preliminary data.</text>
</comment>
<dbReference type="Proteomes" id="UP000289340">
    <property type="component" value="Chromosome 20"/>
</dbReference>
<evidence type="ECO:0000313" key="3">
    <source>
        <dbReference type="Proteomes" id="UP000289340"/>
    </source>
</evidence>
<accession>A0A445F2W5</accession>
<reference evidence="2 3" key="1">
    <citation type="submission" date="2018-09" db="EMBL/GenBank/DDBJ databases">
        <title>A high-quality reference genome of wild soybean provides a powerful tool to mine soybean genomes.</title>
        <authorList>
            <person name="Xie M."/>
            <person name="Chung C.Y.L."/>
            <person name="Li M.-W."/>
            <person name="Wong F.-L."/>
            <person name="Chan T.-F."/>
            <person name="Lam H.-M."/>
        </authorList>
    </citation>
    <scope>NUCLEOTIDE SEQUENCE [LARGE SCALE GENOMIC DNA]</scope>
    <source>
        <strain evidence="3">cv. W05</strain>
        <tissue evidence="2">Hypocotyl of etiolated seedlings</tissue>
    </source>
</reference>
<name>A0A445F2W5_GLYSO</name>
<feature type="transmembrane region" description="Helical" evidence="1">
    <location>
        <begin position="41"/>
        <end position="64"/>
    </location>
</feature>
<proteinExistence type="predicted"/>
<keyword evidence="1" id="KW-0812">Transmembrane</keyword>
<sequence length="103" mass="11146">MNMIAFLLSYNAGSCISIETLLFGVTSQSHGGSPLSTIHSQNAIGGVFVLSIFLAALLVLYGLVTFRGFKCEVGIAFSQFKPLHHSRHSPQSLLEGKCKSFRI</sequence>
<keyword evidence="1" id="KW-1133">Transmembrane helix</keyword>
<dbReference type="EMBL" id="QZWG01000020">
    <property type="protein sequence ID" value="RZB43163.1"/>
    <property type="molecule type" value="Genomic_DNA"/>
</dbReference>
<organism evidence="2 3">
    <name type="scientific">Glycine soja</name>
    <name type="common">Wild soybean</name>
    <dbReference type="NCBI Taxonomy" id="3848"/>
    <lineage>
        <taxon>Eukaryota</taxon>
        <taxon>Viridiplantae</taxon>
        <taxon>Streptophyta</taxon>
        <taxon>Embryophyta</taxon>
        <taxon>Tracheophyta</taxon>
        <taxon>Spermatophyta</taxon>
        <taxon>Magnoliopsida</taxon>
        <taxon>eudicotyledons</taxon>
        <taxon>Gunneridae</taxon>
        <taxon>Pentapetalae</taxon>
        <taxon>rosids</taxon>
        <taxon>fabids</taxon>
        <taxon>Fabales</taxon>
        <taxon>Fabaceae</taxon>
        <taxon>Papilionoideae</taxon>
        <taxon>50 kb inversion clade</taxon>
        <taxon>NPAAA clade</taxon>
        <taxon>indigoferoid/millettioid clade</taxon>
        <taxon>Phaseoleae</taxon>
        <taxon>Glycine</taxon>
        <taxon>Glycine subgen. Soja</taxon>
    </lineage>
</organism>
<gene>
    <name evidence="2" type="ORF">D0Y65_053662</name>
</gene>
<dbReference type="AlphaFoldDB" id="A0A445F2W5"/>
<protein>
    <submittedName>
        <fullName evidence="2">Uncharacterized protein</fullName>
    </submittedName>
</protein>
<evidence type="ECO:0000313" key="2">
    <source>
        <dbReference type="EMBL" id="RZB43163.1"/>
    </source>
</evidence>
<evidence type="ECO:0000256" key="1">
    <source>
        <dbReference type="SAM" id="Phobius"/>
    </source>
</evidence>